<keyword evidence="2" id="KW-1185">Reference proteome</keyword>
<sequence>MNPGRSGGKGMKCIAYNGGYKYQLKEEYTFADTGIIPPATITTDFIVLDLAGNLTIAKGYAWDGPSGPTIDTKNFMRGSLAHDALYQLMREKHLDHDTYREAADRLLQRLCKEDGMWALRAWWVYQGVRIFGDPAADPARNRPVVRAPDGCEG</sequence>
<evidence type="ECO:0000313" key="1">
    <source>
        <dbReference type="EMBL" id="ABQ25609.1"/>
    </source>
</evidence>
<dbReference type="HOGENOM" id="CLU_1804247_0_0_7"/>
<dbReference type="KEGG" id="gur:Gura_1408"/>
<dbReference type="Proteomes" id="UP000006695">
    <property type="component" value="Chromosome"/>
</dbReference>
<protein>
    <recommendedName>
        <fullName evidence="3">DUF1353 domain-containing protein</fullName>
    </recommendedName>
</protein>
<evidence type="ECO:0008006" key="3">
    <source>
        <dbReference type="Google" id="ProtNLM"/>
    </source>
</evidence>
<gene>
    <name evidence="1" type="ordered locus">Gura_1408</name>
</gene>
<dbReference type="AlphaFoldDB" id="A5G9X7"/>
<accession>A5G9X7</accession>
<name>A5G9X7_GEOUR</name>
<organism evidence="1 2">
    <name type="scientific">Geotalea uraniireducens (strain Rf4)</name>
    <name type="common">Geobacter uraniireducens</name>
    <dbReference type="NCBI Taxonomy" id="351605"/>
    <lineage>
        <taxon>Bacteria</taxon>
        <taxon>Pseudomonadati</taxon>
        <taxon>Thermodesulfobacteriota</taxon>
        <taxon>Desulfuromonadia</taxon>
        <taxon>Geobacterales</taxon>
        <taxon>Geobacteraceae</taxon>
        <taxon>Geotalea</taxon>
    </lineage>
</organism>
<reference evidence="1 2" key="1">
    <citation type="submission" date="2007-05" db="EMBL/GenBank/DDBJ databases">
        <title>Complete sequence of Geobacter uraniireducens Rf4.</title>
        <authorList>
            <consortium name="US DOE Joint Genome Institute"/>
            <person name="Copeland A."/>
            <person name="Lucas S."/>
            <person name="Lapidus A."/>
            <person name="Barry K."/>
            <person name="Detter J.C."/>
            <person name="Glavina del Rio T."/>
            <person name="Hammon N."/>
            <person name="Israni S."/>
            <person name="Dalin E."/>
            <person name="Tice H."/>
            <person name="Pitluck S."/>
            <person name="Chertkov O."/>
            <person name="Brettin T."/>
            <person name="Bruce D."/>
            <person name="Han C."/>
            <person name="Schmutz J."/>
            <person name="Larimer F."/>
            <person name="Land M."/>
            <person name="Hauser L."/>
            <person name="Kyrpides N."/>
            <person name="Mikhailova N."/>
            <person name="Shelobolina E."/>
            <person name="Aklujkar M."/>
            <person name="Lovley D."/>
            <person name="Richardson P."/>
        </authorList>
    </citation>
    <scope>NUCLEOTIDE SEQUENCE [LARGE SCALE GENOMIC DNA]</scope>
    <source>
        <strain evidence="1 2">Rf4</strain>
    </source>
</reference>
<evidence type="ECO:0000313" key="2">
    <source>
        <dbReference type="Proteomes" id="UP000006695"/>
    </source>
</evidence>
<dbReference type="EMBL" id="CP000698">
    <property type="protein sequence ID" value="ABQ25609.1"/>
    <property type="molecule type" value="Genomic_DNA"/>
</dbReference>
<proteinExistence type="predicted"/>